<feature type="domain" description="Alanine racemase N-terminal" evidence="1">
    <location>
        <begin position="57"/>
        <end position="265"/>
    </location>
</feature>
<dbReference type="Pfam" id="PF01168">
    <property type="entry name" value="Ala_racemase_N"/>
    <property type="match status" value="1"/>
</dbReference>
<dbReference type="AlphaFoldDB" id="A0A6N9HNH1"/>
<dbReference type="GO" id="GO:0008721">
    <property type="term" value="F:D-serine ammonia-lyase activity"/>
    <property type="evidence" value="ECO:0007669"/>
    <property type="project" value="TreeGrafter"/>
</dbReference>
<evidence type="ECO:0000313" key="2">
    <source>
        <dbReference type="EMBL" id="MYN04255.1"/>
    </source>
</evidence>
<dbReference type="EMBL" id="WWCJ01000015">
    <property type="protein sequence ID" value="MYN04255.1"/>
    <property type="molecule type" value="Genomic_DNA"/>
</dbReference>
<dbReference type="SUPFAM" id="SSF51419">
    <property type="entry name" value="PLP-binding barrel"/>
    <property type="match status" value="1"/>
</dbReference>
<dbReference type="InterPro" id="IPR001608">
    <property type="entry name" value="Ala_racemase_N"/>
</dbReference>
<comment type="caution">
    <text evidence="2">The sequence shown here is derived from an EMBL/GenBank/DDBJ whole genome shotgun (WGS) entry which is preliminary data.</text>
</comment>
<dbReference type="InterPro" id="IPR029066">
    <property type="entry name" value="PLP-binding_barrel"/>
</dbReference>
<evidence type="ECO:0000259" key="1">
    <source>
        <dbReference type="Pfam" id="PF01168"/>
    </source>
</evidence>
<dbReference type="PANTHER" id="PTHR28004:SF2">
    <property type="entry name" value="D-SERINE DEHYDRATASE"/>
    <property type="match status" value="1"/>
</dbReference>
<sequence length="428" mass="46482">MVALKRRAVITAIGAGLVGAAALAVRPRDKGAPHAEYFARASQALRAAGIATPTMVIDKDRLLANARQVMQNVNGRLPLRLVAKSLPCLPLLDLLMQTMQTRRLMVFNLPYLQQLAAQRSDVDLLLGKPLPVAAAAEFYRSFQGGQFQPGQQLQWLVDSPQRLAQYRDLARAQQLDMRVSLEIDVGLHRGGVDSAQMLQEMLAILKAEPRLHWSGMMGYDAHVPKLPLASLREKALADAKSIYQEYAGLAKQALQPAGTGGALVLNAGGSPTYRMHDGSGAANEIALGSALVKPSDFDTEALQDLAPAAFIATPVLKAERRFQMPRGVEALSDAARAWDVNQERVYFVYGGNWMADPVSPAGLAPSGLYGNSSNQQALLGSGAQQLQMDDYIFFRPRQSESVLQQFGDIALMESGRIIERWPAMPAMP</sequence>
<name>A0A6N9HNH1_9BURK</name>
<reference evidence="2 3" key="1">
    <citation type="submission" date="2019-12" db="EMBL/GenBank/DDBJ databases">
        <title>Novel species isolated from a subtropical stream in China.</title>
        <authorList>
            <person name="Lu H."/>
        </authorList>
    </citation>
    <scope>NUCLEOTIDE SEQUENCE [LARGE SCALE GENOMIC DNA]</scope>
    <source>
        <strain evidence="2 3">DS3</strain>
    </source>
</reference>
<dbReference type="PANTHER" id="PTHR28004">
    <property type="entry name" value="ZGC:162816-RELATED"/>
    <property type="match status" value="1"/>
</dbReference>
<accession>A0A6N9HNH1</accession>
<dbReference type="GO" id="GO:0036088">
    <property type="term" value="P:D-serine catabolic process"/>
    <property type="evidence" value="ECO:0007669"/>
    <property type="project" value="TreeGrafter"/>
</dbReference>
<dbReference type="Proteomes" id="UP000448575">
    <property type="component" value="Unassembled WGS sequence"/>
</dbReference>
<keyword evidence="3" id="KW-1185">Reference proteome</keyword>
<organism evidence="2 3">
    <name type="scientific">Pseudoduganella guangdongensis</name>
    <dbReference type="NCBI Taxonomy" id="2692179"/>
    <lineage>
        <taxon>Bacteria</taxon>
        <taxon>Pseudomonadati</taxon>
        <taxon>Pseudomonadota</taxon>
        <taxon>Betaproteobacteria</taxon>
        <taxon>Burkholderiales</taxon>
        <taxon>Oxalobacteraceae</taxon>
        <taxon>Telluria group</taxon>
        <taxon>Pseudoduganella</taxon>
    </lineage>
</organism>
<proteinExistence type="predicted"/>
<dbReference type="InterPro" id="IPR051466">
    <property type="entry name" value="D-amino_acid_metab_enzyme"/>
</dbReference>
<protein>
    <submittedName>
        <fullName evidence="2">DSD1 family PLP-dependent enzyme</fullName>
    </submittedName>
</protein>
<dbReference type="Gene3D" id="3.20.20.10">
    <property type="entry name" value="Alanine racemase"/>
    <property type="match status" value="1"/>
</dbReference>
<evidence type="ECO:0000313" key="3">
    <source>
        <dbReference type="Proteomes" id="UP000448575"/>
    </source>
</evidence>
<gene>
    <name evidence="2" type="ORF">GTP41_19365</name>
</gene>